<dbReference type="Proteomes" id="UP000475325">
    <property type="component" value="Unassembled WGS sequence"/>
</dbReference>
<name>A0A7C8JGH2_ORBOL</name>
<sequence>MEPPSTEASKPAISSFLNLPPEIRIQIYTYVLPDPIYRGYNCKRGAHPLSIFRVNRQIHDESTQLFYSRSIFDINILVDGGLGVGDPEYESAYEVVYQSPWETLSYGLIINKSTIGDGKPIRWVWYSIRKAYGDCTEGCDKKFMSVRQYVHLQQPGVILFPSPRYRPFLRHIEIEITENCNRDLDLSREHYGEEATTQIRTLLSPLLWRLREVLPITASVDITFIPWWDPLKSTLEKEFKRKGTCGTLSHRTDTEGLERYSSYVGSLEAAYLFTRGPWNSSVSPPPYLNSIFPGLKEEVFTKCDHDATFQEATAQKVLEKINIVMENDLTFWATRNGTLLLCQFEDPTSVRDTRYNEFYAQRT</sequence>
<dbReference type="AlphaFoldDB" id="A0A7C8JGH2"/>
<evidence type="ECO:0000313" key="2">
    <source>
        <dbReference type="Proteomes" id="UP000475325"/>
    </source>
</evidence>
<proteinExistence type="predicted"/>
<protein>
    <recommendedName>
        <fullName evidence="3">F-box domain-containing protein</fullName>
    </recommendedName>
</protein>
<gene>
    <name evidence="1" type="ORF">TWF102_005272</name>
</gene>
<comment type="caution">
    <text evidence="1">The sequence shown here is derived from an EMBL/GenBank/DDBJ whole genome shotgun (WGS) entry which is preliminary data.</text>
</comment>
<organism evidence="1 2">
    <name type="scientific">Orbilia oligospora</name>
    <name type="common">Nematode-trapping fungus</name>
    <name type="synonym">Arthrobotrys oligospora</name>
    <dbReference type="NCBI Taxonomy" id="2813651"/>
    <lineage>
        <taxon>Eukaryota</taxon>
        <taxon>Fungi</taxon>
        <taxon>Dikarya</taxon>
        <taxon>Ascomycota</taxon>
        <taxon>Pezizomycotina</taxon>
        <taxon>Orbiliomycetes</taxon>
        <taxon>Orbiliales</taxon>
        <taxon>Orbiliaceae</taxon>
        <taxon>Orbilia</taxon>
    </lineage>
</organism>
<dbReference type="InterPro" id="IPR038883">
    <property type="entry name" value="AN11006-like"/>
</dbReference>
<evidence type="ECO:0008006" key="3">
    <source>
        <dbReference type="Google" id="ProtNLM"/>
    </source>
</evidence>
<reference evidence="1 2" key="1">
    <citation type="submission" date="2019-06" db="EMBL/GenBank/DDBJ databases">
        <authorList>
            <person name="Palmer J.M."/>
        </authorList>
    </citation>
    <scope>NUCLEOTIDE SEQUENCE [LARGE SCALE GENOMIC DNA]</scope>
    <source>
        <strain evidence="1 2">TWF102</strain>
    </source>
</reference>
<dbReference type="EMBL" id="WIQW01000026">
    <property type="protein sequence ID" value="KAF3100388.1"/>
    <property type="molecule type" value="Genomic_DNA"/>
</dbReference>
<dbReference type="PANTHER" id="PTHR42085:SF2">
    <property type="entry name" value="F-BOX DOMAIN-CONTAINING PROTEIN"/>
    <property type="match status" value="1"/>
</dbReference>
<evidence type="ECO:0000313" key="1">
    <source>
        <dbReference type="EMBL" id="KAF3100388.1"/>
    </source>
</evidence>
<dbReference type="PANTHER" id="PTHR42085">
    <property type="entry name" value="F-BOX DOMAIN-CONTAINING PROTEIN"/>
    <property type="match status" value="1"/>
</dbReference>
<accession>A0A7C8JGH2</accession>